<dbReference type="Pfam" id="PF24587">
    <property type="entry name" value="DUF7612"/>
    <property type="match status" value="1"/>
</dbReference>
<feature type="domain" description="DUF7613" evidence="4">
    <location>
        <begin position="836"/>
        <end position="990"/>
    </location>
</feature>
<protein>
    <submittedName>
        <fullName evidence="6">Uncharacterized protein</fullName>
    </submittedName>
</protein>
<dbReference type="InterPro" id="IPR056033">
    <property type="entry name" value="DUF7614"/>
</dbReference>
<evidence type="ECO:0000313" key="6">
    <source>
        <dbReference type="EMBL" id="RJE20522.1"/>
    </source>
</evidence>
<dbReference type="Pfam" id="PF24586">
    <property type="entry name" value="DUF7611"/>
    <property type="match status" value="1"/>
</dbReference>
<feature type="compositionally biased region" description="Pro residues" evidence="1">
    <location>
        <begin position="245"/>
        <end position="259"/>
    </location>
</feature>
<proteinExistence type="predicted"/>
<gene>
    <name evidence="6" type="ORF">PHISCL_07138</name>
</gene>
<feature type="domain" description="DUF7614" evidence="5">
    <location>
        <begin position="996"/>
        <end position="1123"/>
    </location>
</feature>
<organism evidence="6 7">
    <name type="scientific">Aspergillus sclerotialis</name>
    <dbReference type="NCBI Taxonomy" id="2070753"/>
    <lineage>
        <taxon>Eukaryota</taxon>
        <taxon>Fungi</taxon>
        <taxon>Dikarya</taxon>
        <taxon>Ascomycota</taxon>
        <taxon>Pezizomycotina</taxon>
        <taxon>Eurotiomycetes</taxon>
        <taxon>Eurotiomycetidae</taxon>
        <taxon>Eurotiales</taxon>
        <taxon>Aspergillaceae</taxon>
        <taxon>Aspergillus</taxon>
        <taxon>Aspergillus subgen. Polypaecilum</taxon>
    </lineage>
</organism>
<dbReference type="STRING" id="2070753.A0A3A2ZBM9"/>
<dbReference type="InterPro" id="IPR056032">
    <property type="entry name" value="DUF7613"/>
</dbReference>
<name>A0A3A2ZBM9_9EURO</name>
<feature type="domain" description="DUF7612" evidence="3">
    <location>
        <begin position="702"/>
        <end position="832"/>
    </location>
</feature>
<dbReference type="InterPro" id="IPR056031">
    <property type="entry name" value="DUF7612"/>
</dbReference>
<feature type="compositionally biased region" description="Low complexity" evidence="1">
    <location>
        <begin position="327"/>
        <end position="338"/>
    </location>
</feature>
<accession>A0A3A2ZBM9</accession>
<dbReference type="Pfam" id="PF24589">
    <property type="entry name" value="DUF7614"/>
    <property type="match status" value="1"/>
</dbReference>
<sequence length="1137" mass="127219">MPEDPFAFLASEPERPAGRTKSIKKPHWREKLFSRDKNNQHTADQQVEAFLGTARPKPLVHDLPAIPPSFPPSSSSLPPSNSDISSRRWPSTHDVSISPAPDPPSDYSSIRSRKPRVRKGLKVAFTTQAPELIGEGGDDSTTPPVEVSLQRSRTRSRMTDDPPENSRLPQLRVQTSFDDNDRQPDWKPPLIQNPQEAELLMSLSLGEKGSRLSFRSPESSTFAQTVRAKMQAEEGRALQNRYEDPPSPSSPPSPPAPPEHMPEPRLPDVSSHRADLSPRSPDSLYSTPPVSETDAPSYIPYRSQPSPVRPQNLSPVERPLPSIPQTSPSKLSAPKASPVVSVISDDRHSRPSSGGSRETSRSPQPPKYSLRSVANQLGDTAFTDFKEYAARYTSLIRFSAESSKPLMETSLAEWIRASVWWFLRGKKRLETYARRSSPGGSIRRAPSPSARQAVIDLGKALWINEAIVPRHDELAKYGPMSVDALLAVVSTTGDKNMVDLLSLHQAITNHIRSLSMSIKRNNILATLEQEEPSADQVDTSIWIQYPFFAADVSAVLSGAATRSMLVDKPGKGPTIVHMMPLGDSARYFTYGSMFVQVCVSSKEDDNPQFAMPCVLSIIRERSDWYVCAAISSQNELVNVMIQSDRKQGPTWDDVDWQVRSNSMNVKLPRGFELDVMFEEDDFRMIWNIVKYTRKAEASLEAEEGESVVFETTLKVFHYMDPGTPKAFPPEPLERCRIRLFERTISVTEGTGTRNVHQGFRFSVLTSPKVKTLSNVRHIMGYGTPIVFGLLRGEDGAPALMLKVKEEGRTRSMLLTFYEVAERTNMHSLLLGMKPNKREFQTPDFPTRGYSIEQPGDKASGRSAITHLQFPAGNVSVIDQEHDYVDHGYGPTILSEHLRAFTTTEWGSVTDRINLGPGELKLGLEVTKPTCMSLYRPGQQDLTVSVAENLINPEMPDKLTEFLQATMVKPMVRRFEFASLKDLHMFEEAVTGFKVLYDRVATSFTISRRRMVVPIHKKWEASLTRIQVVKQDKVYQLLVFFNDFNHGKCMNFVVKGTDHLEASSKGGKFGVRIVDAKFALPKVDDDPGSDFVCLDMPEYPMEHDDITIAFDSESDRTNFQAAMPGSVREPSRMGSLRR</sequence>
<feature type="region of interest" description="Disordered" evidence="1">
    <location>
        <begin position="1"/>
        <end position="195"/>
    </location>
</feature>
<evidence type="ECO:0000259" key="5">
    <source>
        <dbReference type="Pfam" id="PF24589"/>
    </source>
</evidence>
<dbReference type="EMBL" id="MVGC01000299">
    <property type="protein sequence ID" value="RJE20522.1"/>
    <property type="molecule type" value="Genomic_DNA"/>
</dbReference>
<evidence type="ECO:0000256" key="1">
    <source>
        <dbReference type="SAM" id="MobiDB-lite"/>
    </source>
</evidence>
<reference evidence="7" key="1">
    <citation type="submission" date="2017-02" db="EMBL/GenBank/DDBJ databases">
        <authorList>
            <person name="Tafer H."/>
            <person name="Lopandic K."/>
        </authorList>
    </citation>
    <scope>NUCLEOTIDE SEQUENCE [LARGE SCALE GENOMIC DNA]</scope>
    <source>
        <strain evidence="7">CBS 366.77</strain>
    </source>
</reference>
<dbReference type="Pfam" id="PF24588">
    <property type="entry name" value="DUF7613"/>
    <property type="match status" value="1"/>
</dbReference>
<feature type="compositionally biased region" description="Basic and acidic residues" evidence="1">
    <location>
        <begin position="230"/>
        <end position="244"/>
    </location>
</feature>
<feature type="compositionally biased region" description="Polar residues" evidence="1">
    <location>
        <begin position="303"/>
        <end position="314"/>
    </location>
</feature>
<keyword evidence="7" id="KW-1185">Reference proteome</keyword>
<comment type="caution">
    <text evidence="6">The sequence shown here is derived from an EMBL/GenBank/DDBJ whole genome shotgun (WGS) entry which is preliminary data.</text>
</comment>
<evidence type="ECO:0000259" key="3">
    <source>
        <dbReference type="Pfam" id="PF24587"/>
    </source>
</evidence>
<feature type="domain" description="DUF7611" evidence="2">
    <location>
        <begin position="545"/>
        <end position="699"/>
    </location>
</feature>
<feature type="compositionally biased region" description="Basic and acidic residues" evidence="1">
    <location>
        <begin position="260"/>
        <end position="276"/>
    </location>
</feature>
<dbReference type="Proteomes" id="UP000266188">
    <property type="component" value="Unassembled WGS sequence"/>
</dbReference>
<evidence type="ECO:0000313" key="7">
    <source>
        <dbReference type="Proteomes" id="UP000266188"/>
    </source>
</evidence>
<dbReference type="AlphaFoldDB" id="A0A3A2ZBM9"/>
<dbReference type="OrthoDB" id="4356615at2759"/>
<feature type="compositionally biased region" description="Basic residues" evidence="1">
    <location>
        <begin position="111"/>
        <end position="121"/>
    </location>
</feature>
<feature type="compositionally biased region" description="Basic and acidic residues" evidence="1">
    <location>
        <begin position="29"/>
        <end position="39"/>
    </location>
</feature>
<dbReference type="InterPro" id="IPR056030">
    <property type="entry name" value="DUF7611"/>
</dbReference>
<evidence type="ECO:0000259" key="2">
    <source>
        <dbReference type="Pfam" id="PF24586"/>
    </source>
</evidence>
<evidence type="ECO:0000259" key="4">
    <source>
        <dbReference type="Pfam" id="PF24588"/>
    </source>
</evidence>
<feature type="region of interest" description="Disordered" evidence="1">
    <location>
        <begin position="210"/>
        <end position="369"/>
    </location>
</feature>
<feature type="compositionally biased region" description="Low complexity" evidence="1">
    <location>
        <begin position="72"/>
        <end position="84"/>
    </location>
</feature>